<sequence length="871" mass="96388">MKKKSPFLLFYKWTFLLTLFLSSYLAIAQTNLAMLNSTQTSTSHVSPWENLNSVNDGFTPTSSSDRTRPIYGNWNGDADYGKYNWVEYQWNFAHSISSVSVYWFSDGGGLIAPSDAYIQYWDGLEWINAGAIGKALNTFNTLSDLAINTSKIRVNMKSATSTGIIEFQVFGIETTECDSTPITSSVIINGTPEEQNFAVVNAGEVVELIPASSTDLSLGKMKWTGPNNFVSNELALTLSNLQSNNSGTYTFLYVNACGRTSSTDFYLTVKDAVNQFTNWPAYDNTLHYDFKSDYPDFPVPIKNLEEDYPGYNGCDVAWSRDYGSWTFNAGPNANPLVTTAAVDGLLKRLDEDFSYLRNNMGWPPDKLYRAGYRSSVYLFGSGLCTDNASNTDLGGWQSGVGTQDGQSWPMVLLSYYPVNSFDPNTTFPDAAGQRGACVHEGIHAIYASLPGCRDAAWFHEGSNVWLQMELDIQKSGLEDFRNIDLGWLSMGSVMAPFIPIECYSGWLQDGTFGGPKAQGVSSGIFNSQNQELRKTRDVIGGVQYSSIFPTFLGEIVDQKSLPWIWNYCEGYVLEGIANGNGTVNGIGDAKTRTLIQEYRARLALSDFGKYTEGILNMYRNNMGRNVGPERPALIDDLATWKATPYAKTTKDSEDFLIPEERTLPGWSGANIVPIHVTGTDATVFFQPLGKNMTMRLCYRTKAGAAFYSKPTYAGDATISFAEGQPANGVIFAVIANSDYIYEGESTRTSKFNYKLKLGSGAIQTAGVDKNWFDWKVDISEPLSTNDFSSNASSFTIYPNPTQNGSAINIKLQNNTITNYNVEVLSLNGQVLYKKDNCKSDEQLSSSKLSKGIYFVTIKTENFKQTKKIVIQ</sequence>
<dbReference type="RefSeq" id="WP_346242256.1">
    <property type="nucleotide sequence ID" value="NZ_JAZHYP010000005.1"/>
</dbReference>
<keyword evidence="1 2" id="KW-0732">Signal</keyword>
<reference evidence="4 5" key="1">
    <citation type="submission" date="2024-01" db="EMBL/GenBank/DDBJ databases">
        <title>Mariniflexile litorale sp. nov., isolated from the shallow sediments of the Sea of Japan.</title>
        <authorList>
            <person name="Romanenko L."/>
            <person name="Bystritskaya E."/>
            <person name="Isaeva M."/>
        </authorList>
    </citation>
    <scope>NUCLEOTIDE SEQUENCE [LARGE SCALE GENOMIC DNA]</scope>
    <source>
        <strain evidence="4 5">KCTC 32427</strain>
    </source>
</reference>
<dbReference type="Gene3D" id="2.60.40.10">
    <property type="entry name" value="Immunoglobulins"/>
    <property type="match status" value="1"/>
</dbReference>
<organism evidence="4 5">
    <name type="scientific">Mariniflexile soesokkakense</name>
    <dbReference type="NCBI Taxonomy" id="1343160"/>
    <lineage>
        <taxon>Bacteria</taxon>
        <taxon>Pseudomonadati</taxon>
        <taxon>Bacteroidota</taxon>
        <taxon>Flavobacteriia</taxon>
        <taxon>Flavobacteriales</taxon>
        <taxon>Flavobacteriaceae</taxon>
        <taxon>Mariniflexile</taxon>
    </lineage>
</organism>
<dbReference type="InterPro" id="IPR013783">
    <property type="entry name" value="Ig-like_fold"/>
</dbReference>
<dbReference type="Gene3D" id="2.60.120.260">
    <property type="entry name" value="Galactose-binding domain-like"/>
    <property type="match status" value="1"/>
</dbReference>
<dbReference type="EMBL" id="JAZHYP010000005">
    <property type="protein sequence ID" value="MEN3324456.1"/>
    <property type="molecule type" value="Genomic_DNA"/>
</dbReference>
<dbReference type="InterPro" id="IPR026444">
    <property type="entry name" value="Secre_tail"/>
</dbReference>
<dbReference type="Pfam" id="PF18962">
    <property type="entry name" value="Por_Secre_tail"/>
    <property type="match status" value="1"/>
</dbReference>
<feature type="signal peptide" evidence="2">
    <location>
        <begin position="1"/>
        <end position="28"/>
    </location>
</feature>
<dbReference type="Proteomes" id="UP001416393">
    <property type="component" value="Unassembled WGS sequence"/>
</dbReference>
<dbReference type="NCBIfam" id="TIGR04183">
    <property type="entry name" value="Por_Secre_tail"/>
    <property type="match status" value="1"/>
</dbReference>
<feature type="domain" description="Immunoglobulin" evidence="3">
    <location>
        <begin position="195"/>
        <end position="270"/>
    </location>
</feature>
<name>A0ABV0ABH6_9FLAO</name>
<evidence type="ECO:0000256" key="1">
    <source>
        <dbReference type="ARBA" id="ARBA00022729"/>
    </source>
</evidence>
<gene>
    <name evidence="4" type="ORF">VP395_12015</name>
</gene>
<dbReference type="InterPro" id="IPR036179">
    <property type="entry name" value="Ig-like_dom_sf"/>
</dbReference>
<evidence type="ECO:0000313" key="5">
    <source>
        <dbReference type="Proteomes" id="UP001416393"/>
    </source>
</evidence>
<evidence type="ECO:0000313" key="4">
    <source>
        <dbReference type="EMBL" id="MEN3324456.1"/>
    </source>
</evidence>
<proteinExistence type="predicted"/>
<dbReference type="SMART" id="SM00409">
    <property type="entry name" value="IG"/>
    <property type="match status" value="1"/>
</dbReference>
<keyword evidence="5" id="KW-1185">Reference proteome</keyword>
<evidence type="ECO:0000256" key="2">
    <source>
        <dbReference type="SAM" id="SignalP"/>
    </source>
</evidence>
<evidence type="ECO:0000259" key="3">
    <source>
        <dbReference type="SMART" id="SM00409"/>
    </source>
</evidence>
<protein>
    <submittedName>
        <fullName evidence="4">T9SS type A sorting domain-containing protein</fullName>
    </submittedName>
</protein>
<dbReference type="InterPro" id="IPR003599">
    <property type="entry name" value="Ig_sub"/>
</dbReference>
<comment type="caution">
    <text evidence="4">The sequence shown here is derived from an EMBL/GenBank/DDBJ whole genome shotgun (WGS) entry which is preliminary data.</text>
</comment>
<accession>A0ABV0ABH6</accession>
<feature type="chain" id="PRO_5046553215" evidence="2">
    <location>
        <begin position="29"/>
        <end position="871"/>
    </location>
</feature>
<dbReference type="SUPFAM" id="SSF48726">
    <property type="entry name" value="Immunoglobulin"/>
    <property type="match status" value="1"/>
</dbReference>